<dbReference type="Proteomes" id="UP001516400">
    <property type="component" value="Unassembled WGS sequence"/>
</dbReference>
<dbReference type="Pfam" id="PF00202">
    <property type="entry name" value="Aminotran_3"/>
    <property type="match status" value="1"/>
</dbReference>
<dbReference type="PANTHER" id="PTHR45688">
    <property type="match status" value="1"/>
</dbReference>
<dbReference type="EMBL" id="JABFTP020000103">
    <property type="protein sequence ID" value="KAL3277571.1"/>
    <property type="molecule type" value="Genomic_DNA"/>
</dbReference>
<dbReference type="InterPro" id="IPR049704">
    <property type="entry name" value="Aminotrans_3_PPA_site"/>
</dbReference>
<dbReference type="SUPFAM" id="SSF53383">
    <property type="entry name" value="PLP-dependent transferases"/>
    <property type="match status" value="1"/>
</dbReference>
<comment type="caution">
    <text evidence="4">The sequence shown here is derived from an EMBL/GenBank/DDBJ whole genome shotgun (WGS) entry which is preliminary data.</text>
</comment>
<dbReference type="PANTHER" id="PTHR45688:SF13">
    <property type="entry name" value="ALANINE--GLYOXYLATE AMINOTRANSFERASE 2-LIKE"/>
    <property type="match status" value="1"/>
</dbReference>
<evidence type="ECO:0000256" key="2">
    <source>
        <dbReference type="ARBA" id="ARBA00022898"/>
    </source>
</evidence>
<comment type="similarity">
    <text evidence="1 3">Belongs to the class-III pyridoxal-phosphate-dependent aminotransferase family.</text>
</comment>
<accession>A0ABD2NGZ3</accession>
<dbReference type="InterPro" id="IPR015424">
    <property type="entry name" value="PyrdxlP-dep_Trfase"/>
</dbReference>
<dbReference type="PIRSF" id="PIRSF000521">
    <property type="entry name" value="Transaminase_4ab_Lys_Orn"/>
    <property type="match status" value="1"/>
</dbReference>
<dbReference type="CDD" id="cd00610">
    <property type="entry name" value="OAT_like"/>
    <property type="match status" value="1"/>
</dbReference>
<protein>
    <recommendedName>
        <fullName evidence="6">Alanine-glyoxylate aminotransferase</fullName>
    </recommendedName>
</protein>
<evidence type="ECO:0008006" key="6">
    <source>
        <dbReference type="Google" id="ProtNLM"/>
    </source>
</evidence>
<gene>
    <name evidence="4" type="ORF">HHI36_012914</name>
</gene>
<organism evidence="4 5">
    <name type="scientific">Cryptolaemus montrouzieri</name>
    <dbReference type="NCBI Taxonomy" id="559131"/>
    <lineage>
        <taxon>Eukaryota</taxon>
        <taxon>Metazoa</taxon>
        <taxon>Ecdysozoa</taxon>
        <taxon>Arthropoda</taxon>
        <taxon>Hexapoda</taxon>
        <taxon>Insecta</taxon>
        <taxon>Pterygota</taxon>
        <taxon>Neoptera</taxon>
        <taxon>Endopterygota</taxon>
        <taxon>Coleoptera</taxon>
        <taxon>Polyphaga</taxon>
        <taxon>Cucujiformia</taxon>
        <taxon>Coccinelloidea</taxon>
        <taxon>Coccinellidae</taxon>
        <taxon>Scymninae</taxon>
        <taxon>Scymnini</taxon>
        <taxon>Cryptolaemus</taxon>
    </lineage>
</organism>
<name>A0ABD2NGZ3_9CUCU</name>
<evidence type="ECO:0000313" key="5">
    <source>
        <dbReference type="Proteomes" id="UP001516400"/>
    </source>
</evidence>
<reference evidence="4 5" key="1">
    <citation type="journal article" date="2021" name="BMC Biol.">
        <title>Horizontally acquired antibacterial genes associated with adaptive radiation of ladybird beetles.</title>
        <authorList>
            <person name="Li H.S."/>
            <person name="Tang X.F."/>
            <person name="Huang Y.H."/>
            <person name="Xu Z.Y."/>
            <person name="Chen M.L."/>
            <person name="Du X.Y."/>
            <person name="Qiu B.Y."/>
            <person name="Chen P.T."/>
            <person name="Zhang W."/>
            <person name="Slipinski A."/>
            <person name="Escalona H.E."/>
            <person name="Waterhouse R.M."/>
            <person name="Zwick A."/>
            <person name="Pang H."/>
        </authorList>
    </citation>
    <scope>NUCLEOTIDE SEQUENCE [LARGE SCALE GENOMIC DNA]</scope>
    <source>
        <strain evidence="4">SYSU2018</strain>
    </source>
</reference>
<proteinExistence type="inferred from homology"/>
<dbReference type="AlphaFoldDB" id="A0ABD2NGZ3"/>
<dbReference type="Gene3D" id="3.90.1150.10">
    <property type="entry name" value="Aspartate Aminotransferase, domain 1"/>
    <property type="match status" value="1"/>
</dbReference>
<dbReference type="InterPro" id="IPR005814">
    <property type="entry name" value="Aminotrans_3"/>
</dbReference>
<evidence type="ECO:0000313" key="4">
    <source>
        <dbReference type="EMBL" id="KAL3277571.1"/>
    </source>
</evidence>
<evidence type="ECO:0000256" key="3">
    <source>
        <dbReference type="RuleBase" id="RU003560"/>
    </source>
</evidence>
<evidence type="ECO:0000256" key="1">
    <source>
        <dbReference type="ARBA" id="ARBA00008954"/>
    </source>
</evidence>
<sequence>MEQMSKDETIALRQKYIGKSCQLFFKQDPIKIVKAKGQYMYDEKGNVYLDCINNVAHVGHCHPKVVEAGCEQMKLLSTNNRFLHDNIVLCAKRLVETMPEKLNTCFFVNSGSEANDLALRLAQIHTGNNDVITLKGAYHGHLTSLIDISHYKFSLPGGTGQKSHVHLASSPDIYRGKYNTKNHKKEEICRLYTEEVRSICERVRDEKGVGICAYIAESLISCGGQVIPPENYLKEVYNHVRAYGGVCIADEVQVGFGRVGTHWWAFQLQDVVPDIVTIGKPMGNGHPVAAVVTTEEIAESFRKTGVEYFNTYGGNPVSCAIANAVMDVIVEENLMQNALEVGEYLLDRCVELMNRYSAIGDVRGRGLFIGIEFVTDRESRTPDPETASFINKRMKENLILLSVDGPDNNVIKMKPPMVFSKQNVDEVVCALDEVFQEMEQTNSSRGSKIVEIEDKTK</sequence>
<keyword evidence="5" id="KW-1185">Reference proteome</keyword>
<dbReference type="InterPro" id="IPR015421">
    <property type="entry name" value="PyrdxlP-dep_Trfase_major"/>
</dbReference>
<dbReference type="InterPro" id="IPR015422">
    <property type="entry name" value="PyrdxlP-dep_Trfase_small"/>
</dbReference>
<keyword evidence="2 3" id="KW-0663">Pyridoxal phosphate</keyword>
<dbReference type="PROSITE" id="PS00600">
    <property type="entry name" value="AA_TRANSFER_CLASS_3"/>
    <property type="match status" value="1"/>
</dbReference>
<dbReference type="Gene3D" id="3.40.640.10">
    <property type="entry name" value="Type I PLP-dependent aspartate aminotransferase-like (Major domain)"/>
    <property type="match status" value="1"/>
</dbReference>